<keyword evidence="5" id="KW-0132">Cell division</keyword>
<evidence type="ECO:0000256" key="11">
    <source>
        <dbReference type="ARBA" id="ARBA00023328"/>
    </source>
</evidence>
<keyword evidence="7" id="KW-0498">Mitosis</keyword>
<gene>
    <name evidence="13" type="ORF">UPYG_G00227440</name>
</gene>
<keyword evidence="4" id="KW-0158">Chromosome</keyword>
<proteinExistence type="predicted"/>
<evidence type="ECO:0000256" key="5">
    <source>
        <dbReference type="ARBA" id="ARBA00022618"/>
    </source>
</evidence>
<evidence type="ECO:0000256" key="3">
    <source>
        <dbReference type="ARBA" id="ARBA00004584"/>
    </source>
</evidence>
<evidence type="ECO:0000256" key="10">
    <source>
        <dbReference type="ARBA" id="ARBA00023306"/>
    </source>
</evidence>
<organism evidence="13 14">
    <name type="scientific">Umbra pygmaea</name>
    <name type="common">Eastern mudminnow</name>
    <dbReference type="NCBI Taxonomy" id="75934"/>
    <lineage>
        <taxon>Eukaryota</taxon>
        <taxon>Metazoa</taxon>
        <taxon>Chordata</taxon>
        <taxon>Craniata</taxon>
        <taxon>Vertebrata</taxon>
        <taxon>Euteleostomi</taxon>
        <taxon>Actinopterygii</taxon>
        <taxon>Neopterygii</taxon>
        <taxon>Teleostei</taxon>
        <taxon>Protacanthopterygii</taxon>
        <taxon>Esociformes</taxon>
        <taxon>Umbridae</taxon>
        <taxon>Umbra</taxon>
    </lineage>
</organism>
<keyword evidence="6" id="KW-0479">Metal-binding</keyword>
<evidence type="ECO:0000256" key="8">
    <source>
        <dbReference type="ARBA" id="ARBA00022833"/>
    </source>
</evidence>
<comment type="caution">
    <text evidence="13">The sequence shown here is derived from an EMBL/GenBank/DDBJ whole genome shotgun (WGS) entry which is preliminary data.</text>
</comment>
<protein>
    <recommendedName>
        <fullName evidence="12">Mis18 domain-containing protein</fullName>
    </recommendedName>
</protein>
<keyword evidence="8" id="KW-0862">Zinc</keyword>
<evidence type="ECO:0000256" key="4">
    <source>
        <dbReference type="ARBA" id="ARBA00022454"/>
    </source>
</evidence>
<keyword evidence="11" id="KW-0137">Centromere</keyword>
<dbReference type="GO" id="GO:0000775">
    <property type="term" value="C:chromosome, centromeric region"/>
    <property type="evidence" value="ECO:0007669"/>
    <property type="project" value="UniProtKB-SubCell"/>
</dbReference>
<dbReference type="Pfam" id="PF03226">
    <property type="entry name" value="Yippee-Mis18"/>
    <property type="match status" value="1"/>
</dbReference>
<evidence type="ECO:0000256" key="1">
    <source>
        <dbReference type="ARBA" id="ARBA00003694"/>
    </source>
</evidence>
<dbReference type="PROSITE" id="PS51793">
    <property type="entry name" value="MIS18"/>
    <property type="match status" value="1"/>
</dbReference>
<keyword evidence="14" id="KW-1185">Reference proteome</keyword>
<comment type="subcellular location">
    <subcellularLocation>
        <location evidence="3">Chromosome</location>
        <location evidence="3">Centromere</location>
    </subcellularLocation>
    <subcellularLocation>
        <location evidence="2">Nucleus</location>
    </subcellularLocation>
</comment>
<comment type="function">
    <text evidence="1">Required for recruitment of CENPA to centromeres and normal chromosome segregation during mitosis.</text>
</comment>
<evidence type="ECO:0000256" key="6">
    <source>
        <dbReference type="ARBA" id="ARBA00022723"/>
    </source>
</evidence>
<dbReference type="PANTHER" id="PTHR16431">
    <property type="entry name" value="NEUROGENIC PROTEIN MASTERMIND"/>
    <property type="match status" value="1"/>
</dbReference>
<evidence type="ECO:0000313" key="14">
    <source>
        <dbReference type="Proteomes" id="UP001557470"/>
    </source>
</evidence>
<keyword evidence="9" id="KW-0539">Nucleus</keyword>
<reference evidence="13 14" key="1">
    <citation type="submission" date="2024-06" db="EMBL/GenBank/DDBJ databases">
        <authorList>
            <person name="Pan Q."/>
            <person name="Wen M."/>
            <person name="Jouanno E."/>
            <person name="Zahm M."/>
            <person name="Klopp C."/>
            <person name="Cabau C."/>
            <person name="Louis A."/>
            <person name="Berthelot C."/>
            <person name="Parey E."/>
            <person name="Roest Crollius H."/>
            <person name="Montfort J."/>
            <person name="Robinson-Rechavi M."/>
            <person name="Bouchez O."/>
            <person name="Lampietro C."/>
            <person name="Lopez Roques C."/>
            <person name="Donnadieu C."/>
            <person name="Postlethwait J."/>
            <person name="Bobe J."/>
            <person name="Verreycken H."/>
            <person name="Guiguen Y."/>
        </authorList>
    </citation>
    <scope>NUCLEOTIDE SEQUENCE [LARGE SCALE GENOMIC DNA]</scope>
    <source>
        <strain evidence="13">Up_M1</strain>
        <tissue evidence="13">Testis</tissue>
    </source>
</reference>
<keyword evidence="10" id="KW-0131">Cell cycle</keyword>
<dbReference type="GO" id="GO:0005634">
    <property type="term" value="C:nucleus"/>
    <property type="evidence" value="ECO:0007669"/>
    <property type="project" value="UniProtKB-SubCell"/>
</dbReference>
<name>A0ABD0WHK8_UMBPY</name>
<sequence length="185" mass="20456">MYVVDSFQSCNTDDQKLENESENQSTVKYPVTFHCGRCNTVWADSRGVCGEATCVDSLICLKVTQDVTIKDQLESRLEGPIAACSYNALQCSGCRAFIGVVLYSTPPNLSALRSLFLLKKDNMFCYILKSGQMVKASTLNFHTPKPLGESISELKELVQEMECNINHMSAITEDICKDATTSSLQ</sequence>
<evidence type="ECO:0000313" key="13">
    <source>
        <dbReference type="EMBL" id="KAL0969443.1"/>
    </source>
</evidence>
<dbReference type="GO" id="GO:0051301">
    <property type="term" value="P:cell division"/>
    <property type="evidence" value="ECO:0007669"/>
    <property type="project" value="UniProtKB-KW"/>
</dbReference>
<dbReference type="InterPro" id="IPR034752">
    <property type="entry name" value="Mis18"/>
</dbReference>
<dbReference type="AlphaFoldDB" id="A0ABD0WHK8"/>
<evidence type="ECO:0000259" key="12">
    <source>
        <dbReference type="PROSITE" id="PS51793"/>
    </source>
</evidence>
<evidence type="ECO:0000256" key="2">
    <source>
        <dbReference type="ARBA" id="ARBA00004123"/>
    </source>
</evidence>
<dbReference type="EMBL" id="JAGEUA010000007">
    <property type="protein sequence ID" value="KAL0969443.1"/>
    <property type="molecule type" value="Genomic_DNA"/>
</dbReference>
<evidence type="ECO:0000256" key="9">
    <source>
        <dbReference type="ARBA" id="ARBA00023242"/>
    </source>
</evidence>
<feature type="domain" description="Mis18" evidence="12">
    <location>
        <begin position="30"/>
        <end position="128"/>
    </location>
</feature>
<evidence type="ECO:0000256" key="7">
    <source>
        <dbReference type="ARBA" id="ARBA00022776"/>
    </source>
</evidence>
<dbReference type="GO" id="GO:0046872">
    <property type="term" value="F:metal ion binding"/>
    <property type="evidence" value="ECO:0007669"/>
    <property type="project" value="UniProtKB-KW"/>
</dbReference>
<dbReference type="InterPro" id="IPR004910">
    <property type="entry name" value="Yippee/Mis18/Cereblon"/>
</dbReference>
<accession>A0ABD0WHK8</accession>
<dbReference type="PANTHER" id="PTHR16431:SF3">
    <property type="entry name" value="PROTEIN MIS18-BETA"/>
    <property type="match status" value="1"/>
</dbReference>
<dbReference type="Proteomes" id="UP001557470">
    <property type="component" value="Unassembled WGS sequence"/>
</dbReference>